<proteinExistence type="predicted"/>
<gene>
    <name evidence="1" type="ordered locus">Sros_7729</name>
</gene>
<reference evidence="1 2" key="1">
    <citation type="journal article" date="2010" name="Stand. Genomic Sci.">
        <title>Complete genome sequence of Streptosporangium roseum type strain (NI 9100).</title>
        <authorList>
            <person name="Nolan M."/>
            <person name="Sikorski J."/>
            <person name="Jando M."/>
            <person name="Lucas S."/>
            <person name="Lapidus A."/>
            <person name="Glavina Del Rio T."/>
            <person name="Chen F."/>
            <person name="Tice H."/>
            <person name="Pitluck S."/>
            <person name="Cheng J.F."/>
            <person name="Chertkov O."/>
            <person name="Sims D."/>
            <person name="Meincke L."/>
            <person name="Brettin T."/>
            <person name="Han C."/>
            <person name="Detter J.C."/>
            <person name="Bruce D."/>
            <person name="Goodwin L."/>
            <person name="Land M."/>
            <person name="Hauser L."/>
            <person name="Chang Y.J."/>
            <person name="Jeffries C.D."/>
            <person name="Ivanova N."/>
            <person name="Mavromatis K."/>
            <person name="Mikhailova N."/>
            <person name="Chen A."/>
            <person name="Palaniappan K."/>
            <person name="Chain P."/>
            <person name="Rohde M."/>
            <person name="Goker M."/>
            <person name="Bristow J."/>
            <person name="Eisen J.A."/>
            <person name="Markowitz V."/>
            <person name="Hugenholtz P."/>
            <person name="Kyrpides N.C."/>
            <person name="Klenk H.P."/>
        </authorList>
    </citation>
    <scope>NUCLEOTIDE SEQUENCE [LARGE SCALE GENOMIC DNA]</scope>
    <source>
        <strain evidence="2">ATCC 12428 / DSM 43021 / JCM 3005 / NI 9100</strain>
    </source>
</reference>
<evidence type="ECO:0000313" key="1">
    <source>
        <dbReference type="EMBL" id="ACZ90399.1"/>
    </source>
</evidence>
<protein>
    <submittedName>
        <fullName evidence="1">Uncharacterized protein</fullName>
    </submittedName>
</protein>
<dbReference type="HOGENOM" id="CLU_2290141_0_0_11"/>
<dbReference type="EMBL" id="CP001814">
    <property type="protein sequence ID" value="ACZ90399.1"/>
    <property type="molecule type" value="Genomic_DNA"/>
</dbReference>
<name>D2ASS2_STRRD</name>
<accession>D2ASS2</accession>
<dbReference type="KEGG" id="sro:Sros_7729"/>
<dbReference type="Proteomes" id="UP000002029">
    <property type="component" value="Chromosome"/>
</dbReference>
<dbReference type="AlphaFoldDB" id="D2ASS2"/>
<keyword evidence="2" id="KW-1185">Reference proteome</keyword>
<evidence type="ECO:0000313" key="2">
    <source>
        <dbReference type="Proteomes" id="UP000002029"/>
    </source>
</evidence>
<sequence>MAGSLLAQVLGQLAVQAVDGAPRLSITVTSPRWADTVAALADPRFVGAGMVMERAPPVRVTVLAEVVMRVEAVWKMKTASVFPCASRVRIPVIPNVPAAEV</sequence>
<organism evidence="1 2">
    <name type="scientific">Streptosporangium roseum (strain ATCC 12428 / DSM 43021 / JCM 3005 / KCTC 9067 / NCIMB 10171 / NRRL 2505 / NI 9100)</name>
    <dbReference type="NCBI Taxonomy" id="479432"/>
    <lineage>
        <taxon>Bacteria</taxon>
        <taxon>Bacillati</taxon>
        <taxon>Actinomycetota</taxon>
        <taxon>Actinomycetes</taxon>
        <taxon>Streptosporangiales</taxon>
        <taxon>Streptosporangiaceae</taxon>
        <taxon>Streptosporangium</taxon>
    </lineage>
</organism>